<dbReference type="PANTHER" id="PTHR43668:SF2">
    <property type="entry name" value="ALLANTOINASE"/>
    <property type="match status" value="1"/>
</dbReference>
<evidence type="ECO:0000256" key="4">
    <source>
        <dbReference type="ARBA" id="ARBA00022975"/>
    </source>
</evidence>
<dbReference type="InterPro" id="IPR002195">
    <property type="entry name" value="Dihydroorotase_CS"/>
</dbReference>
<dbReference type="GO" id="GO:0004151">
    <property type="term" value="F:dihydroorotase activity"/>
    <property type="evidence" value="ECO:0007669"/>
    <property type="project" value="UniProtKB-UniRule"/>
</dbReference>
<evidence type="ECO:0000256" key="3">
    <source>
        <dbReference type="ARBA" id="ARBA00022801"/>
    </source>
</evidence>
<dbReference type="GO" id="GO:0006145">
    <property type="term" value="P:purine nucleobase catabolic process"/>
    <property type="evidence" value="ECO:0007669"/>
    <property type="project" value="TreeGrafter"/>
</dbReference>
<feature type="binding site" evidence="5">
    <location>
        <position position="142"/>
    </location>
    <ligand>
        <name>Zn(2+)</name>
        <dbReference type="ChEBI" id="CHEBI:29105"/>
        <label>2</label>
    </ligand>
</feature>
<dbReference type="InterPro" id="IPR011059">
    <property type="entry name" value="Metal-dep_hydrolase_composite"/>
</dbReference>
<dbReference type="InterPro" id="IPR032466">
    <property type="entry name" value="Metal_Hydrolase"/>
</dbReference>
<organism evidence="7 8">
    <name type="scientific">Methanoliparum thermophilum</name>
    <dbReference type="NCBI Taxonomy" id="2491083"/>
    <lineage>
        <taxon>Archaea</taxon>
        <taxon>Methanobacteriati</taxon>
        <taxon>Methanobacteriota</taxon>
        <taxon>Candidatus Methanoliparia</taxon>
        <taxon>Candidatus Methanoliparales</taxon>
        <taxon>Candidatus Methanoliparaceae</taxon>
        <taxon>Candidatus Methanoliparum</taxon>
    </lineage>
</organism>
<keyword evidence="5" id="KW-0862">Zinc</keyword>
<comment type="similarity">
    <text evidence="5">Belongs to the metallo-dependent hydrolases superfamily. DHOase family. Class I DHOase subfamily.</text>
</comment>
<comment type="similarity">
    <text evidence="1">Belongs to the metallo-dependent hydrolases superfamily. Hydantoinase/dihydropyrimidinase family.</text>
</comment>
<comment type="cofactor">
    <cofactor evidence="5">
        <name>Zn(2+)</name>
        <dbReference type="ChEBI" id="CHEBI:29105"/>
    </cofactor>
    <text evidence="5">Binds 2 Zn(2+) ions per subunit.</text>
</comment>
<dbReference type="EMBL" id="RXIF01000004">
    <property type="protein sequence ID" value="RZN64830.1"/>
    <property type="molecule type" value="Genomic_DNA"/>
</dbReference>
<keyword evidence="3 5" id="KW-0378">Hydrolase</keyword>
<dbReference type="PROSITE" id="PS00482">
    <property type="entry name" value="DIHYDROOROTASE_1"/>
    <property type="match status" value="1"/>
</dbReference>
<dbReference type="NCBIfam" id="TIGR00857">
    <property type="entry name" value="pyrC_multi"/>
    <property type="match status" value="1"/>
</dbReference>
<evidence type="ECO:0000259" key="6">
    <source>
        <dbReference type="Pfam" id="PF01979"/>
    </source>
</evidence>
<dbReference type="NCBIfam" id="NF002668">
    <property type="entry name" value="PRK02382.1"/>
    <property type="match status" value="1"/>
</dbReference>
<proteinExistence type="inferred from homology"/>
<keyword evidence="4 5" id="KW-0665">Pyrimidine biosynthesis</keyword>
<name>A0A520KSV2_METT2</name>
<dbReference type="CDD" id="cd01318">
    <property type="entry name" value="DHOase_IIb"/>
    <property type="match status" value="1"/>
</dbReference>
<feature type="binding site" evidence="5">
    <location>
        <position position="302"/>
    </location>
    <ligand>
        <name>substrate</name>
    </ligand>
</feature>
<feature type="binding site" evidence="5">
    <location>
        <position position="90"/>
    </location>
    <ligand>
        <name>substrate</name>
    </ligand>
</feature>
<dbReference type="FunFam" id="3.20.20.140:FF:000174">
    <property type="entry name" value="Dihydropyrimidinase-related protein 2"/>
    <property type="match status" value="1"/>
</dbReference>
<dbReference type="UniPathway" id="UPA00070">
    <property type="reaction ID" value="UER00117"/>
</dbReference>
<evidence type="ECO:0000256" key="2">
    <source>
        <dbReference type="ARBA" id="ARBA00022723"/>
    </source>
</evidence>
<dbReference type="GO" id="GO:0008270">
    <property type="term" value="F:zinc ion binding"/>
    <property type="evidence" value="ECO:0007669"/>
    <property type="project" value="UniProtKB-UniRule"/>
</dbReference>
<feature type="binding site" evidence="5">
    <location>
        <begin position="58"/>
        <end position="60"/>
    </location>
    <ligand>
        <name>substrate</name>
    </ligand>
</feature>
<feature type="binding site" evidence="5">
    <location>
        <position position="176"/>
    </location>
    <ligand>
        <name>Zn(2+)</name>
        <dbReference type="ChEBI" id="CHEBI:29105"/>
        <label>2</label>
    </ligand>
</feature>
<dbReference type="EC" id="3.5.2.3" evidence="5"/>
<feature type="binding site" evidence="5">
    <location>
        <position position="229"/>
    </location>
    <ligand>
        <name>Zn(2+)</name>
        <dbReference type="ChEBI" id="CHEBI:29105"/>
        <label>2</label>
    </ligand>
</feature>
<evidence type="ECO:0000313" key="8">
    <source>
        <dbReference type="Proteomes" id="UP000317158"/>
    </source>
</evidence>
<evidence type="ECO:0000256" key="1">
    <source>
        <dbReference type="ARBA" id="ARBA00008829"/>
    </source>
</evidence>
<dbReference type="Gene3D" id="3.20.20.140">
    <property type="entry name" value="Metal-dependent hydrolases"/>
    <property type="match status" value="1"/>
</dbReference>
<gene>
    <name evidence="5" type="primary">pyrC</name>
    <name evidence="7" type="ORF">EF806_01920</name>
</gene>
<dbReference type="InterPro" id="IPR006680">
    <property type="entry name" value="Amidohydro-rel"/>
</dbReference>
<dbReference type="HAMAP" id="MF_00220_A">
    <property type="entry name" value="PyrC_classI_A"/>
    <property type="match status" value="1"/>
</dbReference>
<keyword evidence="2 5" id="KW-0479">Metal-binding</keyword>
<dbReference type="GO" id="GO:0044205">
    <property type="term" value="P:'de novo' UMP biosynthetic process"/>
    <property type="evidence" value="ECO:0007669"/>
    <property type="project" value="UniProtKB-UniRule"/>
</dbReference>
<evidence type="ECO:0000313" key="7">
    <source>
        <dbReference type="EMBL" id="RZN64830.1"/>
    </source>
</evidence>
<feature type="binding site" evidence="5">
    <location>
        <position position="142"/>
    </location>
    <ligand>
        <name>Zn(2+)</name>
        <dbReference type="ChEBI" id="CHEBI:29105"/>
        <label>1</label>
    </ligand>
</feature>
<dbReference type="InterPro" id="IPR004722">
    <property type="entry name" value="DHOase"/>
</dbReference>
<protein>
    <recommendedName>
        <fullName evidence="5">Dihydroorotase</fullName>
        <shortName evidence="5">DHOase</shortName>
        <ecNumber evidence="5">3.5.2.3</ecNumber>
    </recommendedName>
</protein>
<dbReference type="PROSITE" id="PS00483">
    <property type="entry name" value="DIHYDROOROTASE_2"/>
    <property type="match status" value="1"/>
</dbReference>
<comment type="caution">
    <text evidence="7">The sequence shown here is derived from an EMBL/GenBank/DDBJ whole genome shotgun (WGS) entry which is preliminary data.</text>
</comment>
<dbReference type="GO" id="GO:0004038">
    <property type="term" value="F:allantoinase activity"/>
    <property type="evidence" value="ECO:0007669"/>
    <property type="project" value="TreeGrafter"/>
</dbReference>
<reference evidence="7 8" key="1">
    <citation type="journal article" date="2019" name="Nat. Microbiol.">
        <title>Wide diversity of methane and short-chain alkane metabolisms in uncultured archaea.</title>
        <authorList>
            <person name="Borrel G."/>
            <person name="Adam P.S."/>
            <person name="McKay L.J."/>
            <person name="Chen L.X."/>
            <person name="Sierra-Garcia I.N."/>
            <person name="Sieber C.M."/>
            <person name="Letourneur Q."/>
            <person name="Ghozlane A."/>
            <person name="Andersen G.L."/>
            <person name="Li W.J."/>
            <person name="Hallam S.J."/>
            <person name="Muyzer G."/>
            <person name="de Oliveira V.M."/>
            <person name="Inskeep W.P."/>
            <person name="Banfield J.F."/>
            <person name="Gribaldo S."/>
        </authorList>
    </citation>
    <scope>NUCLEOTIDE SEQUENCE [LARGE SCALE GENOMIC DNA]</scope>
    <source>
        <strain evidence="7">NM1a</strain>
    </source>
</reference>
<comment type="caution">
    <text evidence="5">Lacks conserved residue(s) required for the propagation of feature annotation.</text>
</comment>
<feature type="active site" evidence="5">
    <location>
        <position position="298"/>
    </location>
</feature>
<dbReference type="Gene3D" id="2.30.40.10">
    <property type="entry name" value="Urease, subunit C, domain 1"/>
    <property type="match status" value="1"/>
</dbReference>
<feature type="binding site" evidence="5">
    <location>
        <position position="56"/>
    </location>
    <ligand>
        <name>Zn(2+)</name>
        <dbReference type="ChEBI" id="CHEBI:29105"/>
        <label>1</label>
    </ligand>
</feature>
<dbReference type="Proteomes" id="UP000317158">
    <property type="component" value="Unassembled WGS sequence"/>
</dbReference>
<feature type="domain" description="Amidohydrolase-related" evidence="6">
    <location>
        <begin position="47"/>
        <end position="384"/>
    </location>
</feature>
<feature type="binding site" evidence="5">
    <location>
        <position position="298"/>
    </location>
    <ligand>
        <name>Zn(2+)</name>
        <dbReference type="ChEBI" id="CHEBI:29105"/>
        <label>1</label>
    </ligand>
</feature>
<dbReference type="AlphaFoldDB" id="A0A520KSV2"/>
<dbReference type="InterPro" id="IPR050138">
    <property type="entry name" value="DHOase/Allantoinase_Hydrolase"/>
</dbReference>
<dbReference type="GO" id="GO:0005737">
    <property type="term" value="C:cytoplasm"/>
    <property type="evidence" value="ECO:0007669"/>
    <property type="project" value="TreeGrafter"/>
</dbReference>
<dbReference type="Pfam" id="PF01979">
    <property type="entry name" value="Amidohydro_1"/>
    <property type="match status" value="1"/>
</dbReference>
<comment type="pathway">
    <text evidence="5">Pyrimidine metabolism; UMP biosynthesis via de novo pathway; (S)-dihydroorotate from bicarbonate: step 3/3.</text>
</comment>
<evidence type="ECO:0000256" key="5">
    <source>
        <dbReference type="HAMAP-Rule" id="MF_00220"/>
    </source>
</evidence>
<dbReference type="SUPFAM" id="SSF51556">
    <property type="entry name" value="Metallo-dependent hydrolases"/>
    <property type="match status" value="1"/>
</dbReference>
<feature type="binding site" evidence="5">
    <location>
        <position position="58"/>
    </location>
    <ligand>
        <name>Zn(2+)</name>
        <dbReference type="ChEBI" id="CHEBI:29105"/>
        <label>1</label>
    </ligand>
</feature>
<dbReference type="SUPFAM" id="SSF51338">
    <property type="entry name" value="Composite domain of metallo-dependent hydrolases"/>
    <property type="match status" value="1"/>
</dbReference>
<accession>A0A520KSV2</accession>
<comment type="function">
    <text evidence="5">Catalyzes the reversible cyclization of carbamoyl aspartate to dihydroorotate.</text>
</comment>
<sequence>MQIVKNCKVLLNRRIEEGVSIGIDNGIIKKIGKDLKGELLLDAKNLLVLPGGIDAHVHFRDPGFTYKEDWISGSKSALAGGITSVIDQPNTYPMVTSPEILLNKIEIAKKKSLVDFGVNAAVTNKNIHLIKDLAGYTTAFGEIFLGEDDEEDVISYDMLNTALKIIKDTHLLPTIHAEDYSCIASNKIAYQIKSSQSHLFARPNSCEEIATAKLVRIAEQVGCRMHICHVSTKEAIKIIKTARGITCEVTPHHLLFSADDYNLLKTKIKVNPPIRDKADRNFLWNMVRYGMIDVIASDHAPHSIEEKEGDIYNAKSGIPGVETMIPLLLNLVAKDEMSIGRLVELTSYNPAKIWGLRRKGFLKEGYDADLVLYNLKDKKRIVAGDLHTRCGWTPYEGFQAIFPQTTIIRGDIAFKNGEFYVKEGYGNLIKRVYDI</sequence>
<comment type="catalytic activity">
    <reaction evidence="5">
        <text>(S)-dihydroorotate + H2O = N-carbamoyl-L-aspartate + H(+)</text>
        <dbReference type="Rhea" id="RHEA:24296"/>
        <dbReference type="ChEBI" id="CHEBI:15377"/>
        <dbReference type="ChEBI" id="CHEBI:15378"/>
        <dbReference type="ChEBI" id="CHEBI:30864"/>
        <dbReference type="ChEBI" id="CHEBI:32814"/>
        <dbReference type="EC" id="3.5.2.3"/>
    </reaction>
</comment>
<dbReference type="PANTHER" id="PTHR43668">
    <property type="entry name" value="ALLANTOINASE"/>
    <property type="match status" value="1"/>
</dbReference>